<dbReference type="AlphaFoldDB" id="A0A497V818"/>
<reference evidence="1 3" key="1">
    <citation type="submission" date="2017-12" db="EMBL/GenBank/DDBJ databases">
        <title>Genomic Encyclopedia of Type Strains, Phase III (KMG-III): the genomes of soil and plant-associated and newly described type strains.</title>
        <authorList>
            <person name="Whitman W."/>
        </authorList>
    </citation>
    <scope>NUCLEOTIDE SEQUENCE [LARGE SCALE GENOMIC DNA]</scope>
    <source>
        <strain evidence="1 3">IP-10</strain>
    </source>
</reference>
<dbReference type="EMBL" id="RCCB01000010">
    <property type="protein sequence ID" value="RLJ35466.1"/>
    <property type="molecule type" value="Genomic_DNA"/>
</dbReference>
<accession>A0A497V818</accession>
<evidence type="ECO:0000313" key="3">
    <source>
        <dbReference type="Proteomes" id="UP000233767"/>
    </source>
</evidence>
<proteinExistence type="predicted"/>
<keyword evidence="3" id="KW-1185">Reference proteome</keyword>
<dbReference type="RefSeq" id="WP_143394986.1">
    <property type="nucleotide sequence ID" value="NZ_PJND01000007.1"/>
</dbReference>
<dbReference type="PROSITE" id="PS51257">
    <property type="entry name" value="PROKAR_LIPOPROTEIN"/>
    <property type="match status" value="1"/>
</dbReference>
<evidence type="ECO:0008006" key="5">
    <source>
        <dbReference type="Google" id="ProtNLM"/>
    </source>
</evidence>
<dbReference type="Proteomes" id="UP000233767">
    <property type="component" value="Unassembled WGS sequence"/>
</dbReference>
<dbReference type="Proteomes" id="UP000275027">
    <property type="component" value="Unassembled WGS sequence"/>
</dbReference>
<protein>
    <recommendedName>
        <fullName evidence="5">Lipoprotein</fullName>
    </recommendedName>
</protein>
<evidence type="ECO:0000313" key="1">
    <source>
        <dbReference type="EMBL" id="PKW29031.1"/>
    </source>
</evidence>
<gene>
    <name evidence="1" type="ORF">B0G92_0660</name>
    <name evidence="2" type="ORF">CLV50_0846</name>
</gene>
<evidence type="ECO:0000313" key="2">
    <source>
        <dbReference type="EMBL" id="RLJ35466.1"/>
    </source>
</evidence>
<organism evidence="2 4">
    <name type="scientific">Flavobacterium lindanitolerans</name>
    <dbReference type="NCBI Taxonomy" id="428988"/>
    <lineage>
        <taxon>Bacteria</taxon>
        <taxon>Pseudomonadati</taxon>
        <taxon>Bacteroidota</taxon>
        <taxon>Flavobacteriia</taxon>
        <taxon>Flavobacteriales</taxon>
        <taxon>Flavobacteriaceae</taxon>
        <taxon>Flavobacterium</taxon>
    </lineage>
</organism>
<reference evidence="2 4" key="2">
    <citation type="submission" date="2018-10" db="EMBL/GenBank/DDBJ databases">
        <title>Genomic Encyclopedia of Archaeal and Bacterial Type Strains, Phase II (KMG-II): from individual species to whole genera.</title>
        <authorList>
            <person name="Goeker M."/>
        </authorList>
    </citation>
    <scope>NUCLEOTIDE SEQUENCE [LARGE SCALE GENOMIC DNA]</scope>
    <source>
        <strain evidence="2 4">DSM 21886</strain>
    </source>
</reference>
<dbReference type="EMBL" id="PJND01000007">
    <property type="protein sequence ID" value="PKW29031.1"/>
    <property type="molecule type" value="Genomic_DNA"/>
</dbReference>
<evidence type="ECO:0000313" key="4">
    <source>
        <dbReference type="Proteomes" id="UP000275027"/>
    </source>
</evidence>
<name>A0A497V818_9FLAO</name>
<comment type="caution">
    <text evidence="2">The sequence shown here is derived from an EMBL/GenBank/DDBJ whole genome shotgun (WGS) entry which is preliminary data.</text>
</comment>
<sequence length="113" mass="13265">MRHLSILIVGLFLMGCIGDCDDAADIYRSFECIIIIENIPNPKSTHLFNIEGTDPYTGKKIQFDRENRWFCTFYPLLAIGDTIIKRKNELVFNIRKKDTIFRFNYECNGKTYE</sequence>